<dbReference type="InterPro" id="IPR005330">
    <property type="entry name" value="MHYT_dom"/>
</dbReference>
<dbReference type="PANTHER" id="PTHR44757">
    <property type="entry name" value="DIGUANYLATE CYCLASE DGCP"/>
    <property type="match status" value="1"/>
</dbReference>
<name>A0A6S6QSH3_9HYPH</name>
<feature type="transmembrane region" description="Helical" evidence="1">
    <location>
        <begin position="144"/>
        <end position="165"/>
    </location>
</feature>
<proteinExistence type="predicted"/>
<dbReference type="Gene3D" id="3.30.70.270">
    <property type="match status" value="1"/>
</dbReference>
<keyword evidence="1" id="KW-1133">Transmembrane helix</keyword>
<evidence type="ECO:0000313" key="5">
    <source>
        <dbReference type="EMBL" id="BCJ90222.1"/>
    </source>
</evidence>
<dbReference type="EMBL" id="AP023361">
    <property type="protein sequence ID" value="BCJ90222.1"/>
    <property type="molecule type" value="Genomic_DNA"/>
</dbReference>
<evidence type="ECO:0000313" key="6">
    <source>
        <dbReference type="Proteomes" id="UP000515317"/>
    </source>
</evidence>
<feature type="domain" description="EAL" evidence="2">
    <location>
        <begin position="428"/>
        <end position="678"/>
    </location>
</feature>
<keyword evidence="6" id="KW-1185">Reference proteome</keyword>
<dbReference type="InterPro" id="IPR035919">
    <property type="entry name" value="EAL_sf"/>
</dbReference>
<feature type="transmembrane region" description="Helical" evidence="1">
    <location>
        <begin position="48"/>
        <end position="73"/>
    </location>
</feature>
<dbReference type="NCBIfam" id="TIGR00254">
    <property type="entry name" value="GGDEF"/>
    <property type="match status" value="1"/>
</dbReference>
<dbReference type="InterPro" id="IPR001633">
    <property type="entry name" value="EAL_dom"/>
</dbReference>
<feature type="domain" description="MHYT" evidence="4">
    <location>
        <begin position="13"/>
        <end position="199"/>
    </location>
</feature>
<dbReference type="AlphaFoldDB" id="A0A6S6QSH3"/>
<dbReference type="Gene3D" id="3.20.20.450">
    <property type="entry name" value="EAL domain"/>
    <property type="match status" value="1"/>
</dbReference>
<feature type="domain" description="GGDEF" evidence="3">
    <location>
        <begin position="286"/>
        <end position="419"/>
    </location>
</feature>
<dbReference type="InterPro" id="IPR029787">
    <property type="entry name" value="Nucleotide_cyclase"/>
</dbReference>
<dbReference type="CDD" id="cd01949">
    <property type="entry name" value="GGDEF"/>
    <property type="match status" value="1"/>
</dbReference>
<feature type="transmembrane region" description="Helical" evidence="1">
    <location>
        <begin position="211"/>
        <end position="237"/>
    </location>
</feature>
<evidence type="ECO:0000259" key="3">
    <source>
        <dbReference type="PROSITE" id="PS50887"/>
    </source>
</evidence>
<feature type="transmembrane region" description="Helical" evidence="1">
    <location>
        <begin position="172"/>
        <end position="191"/>
    </location>
</feature>
<dbReference type="PROSITE" id="PS50887">
    <property type="entry name" value="GGDEF"/>
    <property type="match status" value="1"/>
</dbReference>
<dbReference type="PROSITE" id="PS50883">
    <property type="entry name" value="EAL"/>
    <property type="match status" value="1"/>
</dbReference>
<keyword evidence="1" id="KW-0812">Transmembrane</keyword>
<evidence type="ECO:0000259" key="4">
    <source>
        <dbReference type="PROSITE" id="PS50924"/>
    </source>
</evidence>
<dbReference type="KEGG" id="tso:IZ6_09570"/>
<dbReference type="PANTHER" id="PTHR44757:SF2">
    <property type="entry name" value="BIOFILM ARCHITECTURE MAINTENANCE PROTEIN MBAA"/>
    <property type="match status" value="1"/>
</dbReference>
<dbReference type="PROSITE" id="PS50924">
    <property type="entry name" value="MHYT"/>
    <property type="match status" value="1"/>
</dbReference>
<evidence type="ECO:0000259" key="2">
    <source>
        <dbReference type="PROSITE" id="PS50883"/>
    </source>
</evidence>
<organism evidence="5 6">
    <name type="scientific">Terrihabitans soli</name>
    <dbReference type="NCBI Taxonomy" id="708113"/>
    <lineage>
        <taxon>Bacteria</taxon>
        <taxon>Pseudomonadati</taxon>
        <taxon>Pseudomonadota</taxon>
        <taxon>Alphaproteobacteria</taxon>
        <taxon>Hyphomicrobiales</taxon>
        <taxon>Terrihabitans</taxon>
    </lineage>
</organism>
<sequence>MHEQLTAAVTSGHDHRLVLLATSLCVFGAIAATRVLQFALSSTGSRRHIWTAAAALVGGVAIWATFLIATFAFNPGVAVSYAILPALMSLAAAIVMTGLAFAVFTRREAWAPILAGALLGYGFATADFLSLSSLQIAGHFAWDATALVMPLVYAFGFSVLAFLAIRGLPNDRGLLSGSVALVAGALTLHFTGTDALSVVADPAAHFVPSPVPNAIFAAAAAVVACFVFAIVLVCVVCDQYMAAGRAEAERRLHYMTYHDPLTGLPNRAFLNDALRARLEEAERVGGQVALLAVNLDRFKQINDIFGHQAGDNLLRSVASTIGGELRAGEILARVGGDEFLVVQSGVAQPEGAEHLARRLLDSLARDIDVEGTTLSTAASIGIALYPRDGETVTSLHPNADAALSRAKEELRGSYRFFEPEMDLQLRARRQLQMDMRDALKRDEFCLYYQPQAETLTGVISGFEALVRWEHPKRGLISPSDFVPEAEENGFIVELGEFVLRTACKEAASWAKPLAISVNLSPVQFQHGDLVETVRQVLRETGLDPERLELEITESVLIDDISRALDILKQLKGLGVLVAMDDFGTGYSSLAYLQAFPFDRIKIDRSFIAALHENKHSEAIIRAIVGLGRGLDVPVTAEGVETQAQQAFLAELDCAEIQGYLIGKPQPIGLLAPHLGGDEKKATKQVA</sequence>
<evidence type="ECO:0000256" key="1">
    <source>
        <dbReference type="PROSITE-ProRule" id="PRU00244"/>
    </source>
</evidence>
<dbReference type="Proteomes" id="UP000515317">
    <property type="component" value="Chromosome"/>
</dbReference>
<dbReference type="GO" id="GO:0016020">
    <property type="term" value="C:membrane"/>
    <property type="evidence" value="ECO:0007669"/>
    <property type="project" value="UniProtKB-UniRule"/>
</dbReference>
<feature type="transmembrane region" description="Helical" evidence="1">
    <location>
        <begin position="79"/>
        <end position="104"/>
    </location>
</feature>
<dbReference type="InterPro" id="IPR000160">
    <property type="entry name" value="GGDEF_dom"/>
</dbReference>
<dbReference type="Pfam" id="PF00990">
    <property type="entry name" value="GGDEF"/>
    <property type="match status" value="1"/>
</dbReference>
<dbReference type="SUPFAM" id="SSF55073">
    <property type="entry name" value="Nucleotide cyclase"/>
    <property type="match status" value="1"/>
</dbReference>
<dbReference type="RefSeq" id="WP_222876867.1">
    <property type="nucleotide sequence ID" value="NZ_AP023361.1"/>
</dbReference>
<dbReference type="Pfam" id="PF03707">
    <property type="entry name" value="MHYT"/>
    <property type="match status" value="1"/>
</dbReference>
<dbReference type="SMART" id="SM00267">
    <property type="entry name" value="GGDEF"/>
    <property type="match status" value="1"/>
</dbReference>
<dbReference type="CDD" id="cd01948">
    <property type="entry name" value="EAL"/>
    <property type="match status" value="1"/>
</dbReference>
<keyword evidence="1" id="KW-0472">Membrane</keyword>
<dbReference type="FunFam" id="3.20.20.450:FF:000001">
    <property type="entry name" value="Cyclic di-GMP phosphodiesterase yahA"/>
    <property type="match status" value="1"/>
</dbReference>
<dbReference type="InterPro" id="IPR043128">
    <property type="entry name" value="Rev_trsase/Diguanyl_cyclase"/>
</dbReference>
<dbReference type="SUPFAM" id="SSF141868">
    <property type="entry name" value="EAL domain-like"/>
    <property type="match status" value="1"/>
</dbReference>
<feature type="transmembrane region" description="Helical" evidence="1">
    <location>
        <begin position="17"/>
        <end position="36"/>
    </location>
</feature>
<dbReference type="InterPro" id="IPR052155">
    <property type="entry name" value="Biofilm_reg_signaling"/>
</dbReference>
<feature type="transmembrane region" description="Helical" evidence="1">
    <location>
        <begin position="111"/>
        <end position="132"/>
    </location>
</feature>
<dbReference type="Pfam" id="PF00563">
    <property type="entry name" value="EAL"/>
    <property type="match status" value="1"/>
</dbReference>
<gene>
    <name evidence="5" type="ORF">IZ6_09570</name>
</gene>
<dbReference type="SMART" id="SM00052">
    <property type="entry name" value="EAL"/>
    <property type="match status" value="1"/>
</dbReference>
<protein>
    <submittedName>
        <fullName evidence="5">Bifunctional diguanylate cyclase/phosphodiesterase</fullName>
    </submittedName>
</protein>
<reference evidence="5 6" key="1">
    <citation type="submission" date="2020-08" db="EMBL/GenBank/DDBJ databases">
        <title>Genome sequence of Rhizobiales bacterium strain IZ6.</title>
        <authorList>
            <person name="Nakai R."/>
            <person name="Naganuma T."/>
        </authorList>
    </citation>
    <scope>NUCLEOTIDE SEQUENCE [LARGE SCALE GENOMIC DNA]</scope>
    <source>
        <strain evidence="5 6">IZ6</strain>
    </source>
</reference>
<accession>A0A6S6QSH3</accession>